<dbReference type="InterPro" id="IPR036412">
    <property type="entry name" value="HAD-like_sf"/>
</dbReference>
<evidence type="ECO:0000313" key="8">
    <source>
        <dbReference type="Proteomes" id="UP000178086"/>
    </source>
</evidence>
<keyword evidence="6" id="KW-0479">Metal-binding</keyword>
<dbReference type="PANTHER" id="PTHR43768:SF3">
    <property type="entry name" value="TREHALOSE 6-PHOSPHATE PHOSPHATASE"/>
    <property type="match status" value="1"/>
</dbReference>
<organism evidence="7 8">
    <name type="scientific">Candidatus Aquicultor primus</name>
    <dbReference type="NCBI Taxonomy" id="1797195"/>
    <lineage>
        <taxon>Bacteria</taxon>
        <taxon>Bacillati</taxon>
        <taxon>Actinomycetota</taxon>
        <taxon>Candidatus Aquicultoria</taxon>
        <taxon>Candidatus Aquicultorales</taxon>
        <taxon>Candidatus Aquicultoraceae</taxon>
        <taxon>Candidatus Aquicultor</taxon>
    </lineage>
</organism>
<evidence type="ECO:0000256" key="4">
    <source>
        <dbReference type="ARBA" id="ARBA00022801"/>
    </source>
</evidence>
<dbReference type="SUPFAM" id="SSF56784">
    <property type="entry name" value="HAD-like"/>
    <property type="match status" value="1"/>
</dbReference>
<comment type="caution">
    <text evidence="7">The sequence shown here is derived from an EMBL/GenBank/DDBJ whole genome shotgun (WGS) entry which is preliminary data.</text>
</comment>
<evidence type="ECO:0000256" key="1">
    <source>
        <dbReference type="ARBA" id="ARBA00000500"/>
    </source>
</evidence>
<dbReference type="UniPathway" id="UPA00299"/>
<dbReference type="InterPro" id="IPR044651">
    <property type="entry name" value="OTSB-like"/>
</dbReference>
<dbReference type="EMBL" id="MELI01000053">
    <property type="protein sequence ID" value="OFW34091.1"/>
    <property type="molecule type" value="Genomic_DNA"/>
</dbReference>
<dbReference type="GO" id="GO:0046872">
    <property type="term" value="F:metal ion binding"/>
    <property type="evidence" value="ECO:0007669"/>
    <property type="project" value="UniProtKB-KW"/>
</dbReference>
<proteinExistence type="inferred from homology"/>
<comment type="similarity">
    <text evidence="3 6">Belongs to the trehalose phosphatase family.</text>
</comment>
<keyword evidence="6" id="KW-0460">Magnesium</keyword>
<dbReference type="Gene3D" id="3.40.50.1000">
    <property type="entry name" value="HAD superfamily/HAD-like"/>
    <property type="match status" value="1"/>
</dbReference>
<comment type="cofactor">
    <cofactor evidence="6">
        <name>Mg(2+)</name>
        <dbReference type="ChEBI" id="CHEBI:18420"/>
    </cofactor>
</comment>
<dbReference type="NCBIfam" id="TIGR01484">
    <property type="entry name" value="HAD-SF-IIB"/>
    <property type="match status" value="1"/>
</dbReference>
<accession>A0A1F2UM54</accession>
<dbReference type="PANTHER" id="PTHR43768">
    <property type="entry name" value="TREHALOSE 6-PHOSPHATE PHOSPHATASE"/>
    <property type="match status" value="1"/>
</dbReference>
<reference evidence="7 8" key="1">
    <citation type="journal article" date="2016" name="Nat. Commun.">
        <title>Thousands of microbial genomes shed light on interconnected biogeochemical processes in an aquifer system.</title>
        <authorList>
            <person name="Anantharaman K."/>
            <person name="Brown C.T."/>
            <person name="Hug L.A."/>
            <person name="Sharon I."/>
            <person name="Castelle C.J."/>
            <person name="Probst A.J."/>
            <person name="Thomas B.C."/>
            <person name="Singh A."/>
            <person name="Wilkins M.J."/>
            <person name="Karaoz U."/>
            <person name="Brodie E.L."/>
            <person name="Williams K.H."/>
            <person name="Hubbard S.S."/>
            <person name="Banfield J.F."/>
        </authorList>
    </citation>
    <scope>NUCLEOTIDE SEQUENCE [LARGE SCALE GENOMIC DNA]</scope>
</reference>
<comment type="pathway">
    <text evidence="2 6">Glycan biosynthesis; trehalose biosynthesis.</text>
</comment>
<gene>
    <name evidence="7" type="ORF">A2074_07830</name>
</gene>
<evidence type="ECO:0000256" key="5">
    <source>
        <dbReference type="ARBA" id="ARBA00024179"/>
    </source>
</evidence>
<sequence length="260" mass="28579">MDIHSALVEFKAHPGVTGIFSDLDGTLSAIAQTPESASVTAEVREALTMLKERYKVVGIVSGRASDDAQRMVGLNDLLYIGSHGLEWIEEGRRYYAPQVKQYLGMAPSLYNELSDYFTRTDIRVEKKNLGAALHYRLAADKDAALALIEPVVEKMLAEYPMKVVRGRFVVELKPDIPLNKGDAIVAICQRDGLAKALYIGDDITDIDAFKALRKLEETENFKAVSVAVASKEADAEVAEAADFTLASVDEVEALLRWLAE</sequence>
<dbReference type="GO" id="GO:0005992">
    <property type="term" value="P:trehalose biosynthetic process"/>
    <property type="evidence" value="ECO:0007669"/>
    <property type="project" value="UniProtKB-UniPathway"/>
</dbReference>
<protein>
    <recommendedName>
        <fullName evidence="6">Trehalose 6-phosphate phosphatase</fullName>
        <ecNumber evidence="6">3.1.3.12</ecNumber>
    </recommendedName>
</protein>
<dbReference type="NCBIfam" id="TIGR00685">
    <property type="entry name" value="T6PP"/>
    <property type="match status" value="1"/>
</dbReference>
<evidence type="ECO:0000256" key="3">
    <source>
        <dbReference type="ARBA" id="ARBA00008770"/>
    </source>
</evidence>
<dbReference type="InterPro" id="IPR023214">
    <property type="entry name" value="HAD_sf"/>
</dbReference>
<name>A0A1F2UM54_9ACTN</name>
<evidence type="ECO:0000313" key="7">
    <source>
        <dbReference type="EMBL" id="OFW34091.1"/>
    </source>
</evidence>
<comment type="catalytic activity">
    <reaction evidence="1 6">
        <text>alpha,alpha-trehalose 6-phosphate + H2O = alpha,alpha-trehalose + phosphate</text>
        <dbReference type="Rhea" id="RHEA:23420"/>
        <dbReference type="ChEBI" id="CHEBI:15377"/>
        <dbReference type="ChEBI" id="CHEBI:16551"/>
        <dbReference type="ChEBI" id="CHEBI:43474"/>
        <dbReference type="ChEBI" id="CHEBI:58429"/>
        <dbReference type="EC" id="3.1.3.12"/>
    </reaction>
</comment>
<dbReference type="InterPro" id="IPR003337">
    <property type="entry name" value="Trehalose_PPase"/>
</dbReference>
<dbReference type="Pfam" id="PF02358">
    <property type="entry name" value="Trehalose_PPase"/>
    <property type="match status" value="1"/>
</dbReference>
<comment type="function">
    <text evidence="5 6">Removes the phosphate from trehalose 6-phosphate to produce free trehalose.</text>
</comment>
<dbReference type="GO" id="GO:0004805">
    <property type="term" value="F:trehalose-phosphatase activity"/>
    <property type="evidence" value="ECO:0007669"/>
    <property type="project" value="UniProtKB-EC"/>
</dbReference>
<evidence type="ECO:0000256" key="6">
    <source>
        <dbReference type="RuleBase" id="RU361117"/>
    </source>
</evidence>
<dbReference type="AlphaFoldDB" id="A0A1F2UM54"/>
<dbReference type="Gene3D" id="3.30.70.1020">
    <property type="entry name" value="Trehalose-6-phosphate phosphatase related protein, domain 2"/>
    <property type="match status" value="1"/>
</dbReference>
<dbReference type="InterPro" id="IPR006379">
    <property type="entry name" value="HAD-SF_hydro_IIB"/>
</dbReference>
<dbReference type="Proteomes" id="UP000178086">
    <property type="component" value="Unassembled WGS sequence"/>
</dbReference>
<evidence type="ECO:0000256" key="2">
    <source>
        <dbReference type="ARBA" id="ARBA00005199"/>
    </source>
</evidence>
<keyword evidence="4 6" id="KW-0378">Hydrolase</keyword>
<dbReference type="EC" id="3.1.3.12" evidence="6"/>